<evidence type="ECO:0000256" key="1">
    <source>
        <dbReference type="RuleBase" id="RU363097"/>
    </source>
</evidence>
<keyword evidence="1" id="KW-0560">Oxidoreductase</keyword>
<comment type="function">
    <text evidence="1">Catalyzes the reduction of fatty acyl-CoA to fatty alcohols.</text>
</comment>
<dbReference type="InterPro" id="IPR036291">
    <property type="entry name" value="NAD(P)-bd_dom_sf"/>
</dbReference>
<comment type="similarity">
    <text evidence="1">Belongs to the fatty acyl-CoA reductase family.</text>
</comment>
<dbReference type="Pfam" id="PF07993">
    <property type="entry name" value="NAD_binding_4"/>
    <property type="match status" value="1"/>
</dbReference>
<dbReference type="PANTHER" id="PTHR11011:SF84">
    <property type="entry name" value="ACYL-COA REDUCTASE-LIKE PROTEIN, PUTATIVE-RELATED"/>
    <property type="match status" value="1"/>
</dbReference>
<gene>
    <name evidence="3" type="ORF">VNO78_07396</name>
</gene>
<dbReference type="AlphaFoldDB" id="A0AAN9XRN0"/>
<evidence type="ECO:0000313" key="3">
    <source>
        <dbReference type="EMBL" id="KAK7405787.1"/>
    </source>
</evidence>
<accession>A0AAN9XRN0</accession>
<dbReference type="GO" id="GO:0035336">
    <property type="term" value="P:long-chain fatty-acyl-CoA metabolic process"/>
    <property type="evidence" value="ECO:0007669"/>
    <property type="project" value="TreeGrafter"/>
</dbReference>
<reference evidence="3 4" key="1">
    <citation type="submission" date="2024-01" db="EMBL/GenBank/DDBJ databases">
        <title>The genomes of 5 underutilized Papilionoideae crops provide insights into root nodulation and disease resistanc.</title>
        <authorList>
            <person name="Jiang F."/>
        </authorList>
    </citation>
    <scope>NUCLEOTIDE SEQUENCE [LARGE SCALE GENOMIC DNA]</scope>
    <source>
        <strain evidence="3">DUOXIRENSHENG_FW03</strain>
        <tissue evidence="3">Leaves</tissue>
    </source>
</reference>
<dbReference type="PANTHER" id="PTHR11011">
    <property type="entry name" value="MALE STERILITY PROTEIN 2-RELATED"/>
    <property type="match status" value="1"/>
</dbReference>
<dbReference type="Proteomes" id="UP001386955">
    <property type="component" value="Unassembled WGS sequence"/>
</dbReference>
<proteinExistence type="inferred from homology"/>
<feature type="domain" description="Thioester reductase (TE)" evidence="2">
    <location>
        <begin position="18"/>
        <end position="130"/>
    </location>
</feature>
<dbReference type="InterPro" id="IPR013120">
    <property type="entry name" value="FAR_NAD-bd"/>
</dbReference>
<comment type="caution">
    <text evidence="3">The sequence shown here is derived from an EMBL/GenBank/DDBJ whole genome shotgun (WGS) entry which is preliminary data.</text>
</comment>
<dbReference type="EMBL" id="JAYMYS010000002">
    <property type="protein sequence ID" value="KAK7405787.1"/>
    <property type="molecule type" value="Genomic_DNA"/>
</dbReference>
<dbReference type="SUPFAM" id="SSF51735">
    <property type="entry name" value="NAD(P)-binding Rossmann-fold domains"/>
    <property type="match status" value="1"/>
</dbReference>
<sequence>MASVVSAHDFLRGKTTLVTGVTGFIGKVFVEKILRVQPDIKKLYVLIRAPNSYLAKQRFHNEVIGKDLFKVLRDKLGAEFGSFISKKVIVVAGDVSLDNFGIKDENMKNQIMEELDIIVRTAASTTFNER</sequence>
<evidence type="ECO:0000259" key="2">
    <source>
        <dbReference type="Pfam" id="PF07993"/>
    </source>
</evidence>
<dbReference type="EC" id="1.2.1.84" evidence="1"/>
<comment type="catalytic activity">
    <reaction evidence="1">
        <text>a long-chain fatty acyl-CoA + 2 NADPH + 2 H(+) = a long-chain primary fatty alcohol + 2 NADP(+) + CoA</text>
        <dbReference type="Rhea" id="RHEA:52716"/>
        <dbReference type="ChEBI" id="CHEBI:15378"/>
        <dbReference type="ChEBI" id="CHEBI:57287"/>
        <dbReference type="ChEBI" id="CHEBI:57783"/>
        <dbReference type="ChEBI" id="CHEBI:58349"/>
        <dbReference type="ChEBI" id="CHEBI:77396"/>
        <dbReference type="ChEBI" id="CHEBI:83139"/>
        <dbReference type="EC" id="1.2.1.84"/>
    </reaction>
</comment>
<name>A0AAN9XRN0_PSOTE</name>
<keyword evidence="1" id="KW-0443">Lipid metabolism</keyword>
<dbReference type="Gene3D" id="3.40.50.720">
    <property type="entry name" value="NAD(P)-binding Rossmann-like Domain"/>
    <property type="match status" value="1"/>
</dbReference>
<keyword evidence="4" id="KW-1185">Reference proteome</keyword>
<dbReference type="GO" id="GO:0102965">
    <property type="term" value="F:alcohol-forming long-chain fatty acyl-CoA reductase activity"/>
    <property type="evidence" value="ECO:0007669"/>
    <property type="project" value="UniProtKB-EC"/>
</dbReference>
<dbReference type="InterPro" id="IPR026055">
    <property type="entry name" value="FAR"/>
</dbReference>
<keyword evidence="1" id="KW-0444">Lipid biosynthesis</keyword>
<organism evidence="3 4">
    <name type="scientific">Psophocarpus tetragonolobus</name>
    <name type="common">Winged bean</name>
    <name type="synonym">Dolichos tetragonolobus</name>
    <dbReference type="NCBI Taxonomy" id="3891"/>
    <lineage>
        <taxon>Eukaryota</taxon>
        <taxon>Viridiplantae</taxon>
        <taxon>Streptophyta</taxon>
        <taxon>Embryophyta</taxon>
        <taxon>Tracheophyta</taxon>
        <taxon>Spermatophyta</taxon>
        <taxon>Magnoliopsida</taxon>
        <taxon>eudicotyledons</taxon>
        <taxon>Gunneridae</taxon>
        <taxon>Pentapetalae</taxon>
        <taxon>rosids</taxon>
        <taxon>fabids</taxon>
        <taxon>Fabales</taxon>
        <taxon>Fabaceae</taxon>
        <taxon>Papilionoideae</taxon>
        <taxon>50 kb inversion clade</taxon>
        <taxon>NPAAA clade</taxon>
        <taxon>indigoferoid/millettioid clade</taxon>
        <taxon>Phaseoleae</taxon>
        <taxon>Psophocarpus</taxon>
    </lineage>
</organism>
<evidence type="ECO:0000313" key="4">
    <source>
        <dbReference type="Proteomes" id="UP001386955"/>
    </source>
</evidence>
<keyword evidence="1" id="KW-0521">NADP</keyword>
<dbReference type="GO" id="GO:0080019">
    <property type="term" value="F:alcohol-forming very long-chain fatty acyl-CoA reductase activity"/>
    <property type="evidence" value="ECO:0007669"/>
    <property type="project" value="InterPro"/>
</dbReference>
<protein>
    <recommendedName>
        <fullName evidence="1">Fatty acyl-CoA reductase</fullName>
        <ecNumber evidence="1">1.2.1.84</ecNumber>
    </recommendedName>
</protein>
<dbReference type="GO" id="GO:0010345">
    <property type="term" value="P:suberin biosynthetic process"/>
    <property type="evidence" value="ECO:0007669"/>
    <property type="project" value="TreeGrafter"/>
</dbReference>